<evidence type="ECO:0000256" key="7">
    <source>
        <dbReference type="ARBA" id="ARBA00023125"/>
    </source>
</evidence>
<dbReference type="OrthoDB" id="25246at2759"/>
<evidence type="ECO:0000256" key="6">
    <source>
        <dbReference type="ARBA" id="ARBA00023015"/>
    </source>
</evidence>
<dbReference type="Pfam" id="PF16423">
    <property type="entry name" value="COE1_HLH"/>
    <property type="match status" value="1"/>
</dbReference>
<comment type="subcellular location">
    <subcellularLocation>
        <location evidence="1 10">Nucleus</location>
    </subcellularLocation>
</comment>
<evidence type="ECO:0000256" key="11">
    <source>
        <dbReference type="SAM" id="MobiDB-lite"/>
    </source>
</evidence>
<feature type="region of interest" description="Disordered" evidence="11">
    <location>
        <begin position="278"/>
        <end position="368"/>
    </location>
</feature>
<dbReference type="EMBL" id="LK028577">
    <property type="protein sequence ID" value="CDS17973.1"/>
    <property type="molecule type" value="Genomic_DNA"/>
</dbReference>
<name>A0A068WK30_ECHGR</name>
<dbReference type="GO" id="GO:0005634">
    <property type="term" value="C:nucleus"/>
    <property type="evidence" value="ECO:0007669"/>
    <property type="project" value="UniProtKB-SubCell"/>
</dbReference>
<keyword evidence="8 10" id="KW-0804">Transcription</keyword>
<dbReference type="Gene3D" id="2.60.40.10">
    <property type="entry name" value="Immunoglobulins"/>
    <property type="match status" value="1"/>
</dbReference>
<dbReference type="GO" id="GO:0003677">
    <property type="term" value="F:DNA binding"/>
    <property type="evidence" value="ECO:0007669"/>
    <property type="project" value="UniProtKB-KW"/>
</dbReference>
<dbReference type="InterPro" id="IPR003523">
    <property type="entry name" value="Transcription_factor_COE"/>
</dbReference>
<dbReference type="SMART" id="SM00429">
    <property type="entry name" value="IPT"/>
    <property type="match status" value="1"/>
</dbReference>
<dbReference type="AlphaFoldDB" id="A0A068WK30"/>
<dbReference type="InterPro" id="IPR014756">
    <property type="entry name" value="Ig_E-set"/>
</dbReference>
<dbReference type="Proteomes" id="UP000492820">
    <property type="component" value="Unassembled WGS sequence"/>
</dbReference>
<dbReference type="Gene3D" id="1.10.287.4280">
    <property type="match status" value="1"/>
</dbReference>
<dbReference type="Gene3D" id="2.60.40.3180">
    <property type="entry name" value="Transcription factor COE1, DNA-binding domain"/>
    <property type="match status" value="1"/>
</dbReference>
<keyword evidence="7 10" id="KW-0238">DNA-binding</keyword>
<feature type="region of interest" description="Disordered" evidence="11">
    <location>
        <begin position="204"/>
        <end position="231"/>
    </location>
</feature>
<dbReference type="InterPro" id="IPR032201">
    <property type="entry name" value="COE_HLH"/>
</dbReference>
<evidence type="ECO:0000313" key="14">
    <source>
        <dbReference type="Proteomes" id="UP000492820"/>
    </source>
</evidence>
<gene>
    <name evidence="13" type="ORF">EgrG_001076400</name>
</gene>
<feature type="region of interest" description="Disordered" evidence="11">
    <location>
        <begin position="399"/>
        <end position="421"/>
    </location>
</feature>
<evidence type="ECO:0000256" key="3">
    <source>
        <dbReference type="ARBA" id="ARBA00022723"/>
    </source>
</evidence>
<evidence type="ECO:0000256" key="5">
    <source>
        <dbReference type="ARBA" id="ARBA00022833"/>
    </source>
</evidence>
<keyword evidence="10" id="KW-0217">Developmental protein</keyword>
<evidence type="ECO:0000259" key="12">
    <source>
        <dbReference type="SMART" id="SM00429"/>
    </source>
</evidence>
<feature type="compositionally biased region" description="Low complexity" evidence="11">
    <location>
        <begin position="328"/>
        <end position="368"/>
    </location>
</feature>
<evidence type="ECO:0000256" key="8">
    <source>
        <dbReference type="ARBA" id="ARBA00023163"/>
    </source>
</evidence>
<dbReference type="SUPFAM" id="SSF81296">
    <property type="entry name" value="E set domains"/>
    <property type="match status" value="1"/>
</dbReference>
<keyword evidence="6 10" id="KW-0805">Transcription regulation</keyword>
<reference evidence="13" key="2">
    <citation type="submission" date="2014-06" db="EMBL/GenBank/DDBJ databases">
        <authorList>
            <person name="Aslett M."/>
        </authorList>
    </citation>
    <scope>NUCLEOTIDE SEQUENCE</scope>
</reference>
<proteinExistence type="inferred from homology"/>
<keyword evidence="3 10" id="KW-0479">Metal-binding</keyword>
<keyword evidence="9 10" id="KW-0539">Nucleus</keyword>
<accession>A0A068WK30</accession>
<keyword evidence="4 10" id="KW-0863">Zinc-finger</keyword>
<feature type="compositionally biased region" description="Pro residues" evidence="11">
    <location>
        <begin position="210"/>
        <end position="224"/>
    </location>
</feature>
<dbReference type="Pfam" id="PF16422">
    <property type="entry name" value="COE1_DBD"/>
    <property type="match status" value="1"/>
</dbReference>
<comment type="similarity">
    <text evidence="2 10">Belongs to the COE family.</text>
</comment>
<evidence type="ECO:0000256" key="4">
    <source>
        <dbReference type="ARBA" id="ARBA00022771"/>
    </source>
</evidence>
<dbReference type="PANTHER" id="PTHR10747">
    <property type="entry name" value="TRANSCRIPTION FACTOR COE FAMILY MEMBER"/>
    <property type="match status" value="1"/>
</dbReference>
<evidence type="ECO:0000313" key="15">
    <source>
        <dbReference type="WBParaSite" id="EgrG_001076400"/>
    </source>
</evidence>
<dbReference type="InterPro" id="IPR013783">
    <property type="entry name" value="Ig-like_fold"/>
</dbReference>
<protein>
    <submittedName>
        <fullName evidence="13 15">Transcription factor collier</fullName>
    </submittedName>
</protein>
<dbReference type="WBParaSite" id="EgrG_001076400">
    <property type="protein sequence ID" value="EgrG_001076400"/>
    <property type="gene ID" value="EgrG_001076400"/>
</dbReference>
<reference evidence="15" key="3">
    <citation type="submission" date="2020-10" db="UniProtKB">
        <authorList>
            <consortium name="WormBaseParasite"/>
        </authorList>
    </citation>
    <scope>IDENTIFICATION</scope>
</reference>
<dbReference type="Pfam" id="PF01833">
    <property type="entry name" value="TIG"/>
    <property type="match status" value="1"/>
</dbReference>
<evidence type="ECO:0000256" key="9">
    <source>
        <dbReference type="ARBA" id="ARBA00023242"/>
    </source>
</evidence>
<evidence type="ECO:0000313" key="13">
    <source>
        <dbReference type="EMBL" id="CDS17973.1"/>
    </source>
</evidence>
<dbReference type="FunFam" id="1.10.287.4280:FF:000001">
    <property type="entry name" value="transcription factor COE1 isoform X2"/>
    <property type="match status" value="1"/>
</dbReference>
<dbReference type="GO" id="GO:0008270">
    <property type="term" value="F:zinc ion binding"/>
    <property type="evidence" value="ECO:0007669"/>
    <property type="project" value="UniProtKB-KW"/>
</dbReference>
<dbReference type="InterPro" id="IPR002909">
    <property type="entry name" value="IPT_dom"/>
</dbReference>
<dbReference type="InterPro" id="IPR032200">
    <property type="entry name" value="COE_DBD"/>
</dbReference>
<keyword evidence="5 10" id="KW-0862">Zinc</keyword>
<sequence length="421" mass="44980">MRRFQVAIAATPSLEGSLLAFSDNMFVHNNSKHGRRVRRMEPPEELVPTAPPIIKAISPNEGWTSGGESVMIIGENFFHGLQVVFGNTPVWSELITPNALRVQTPARSAQGVVEVSLLFNNRPFCKHAPGRFAYTSLNDPTIEYGFQRLRKIIPRHPGDPERLPREIILKRAADLAEALYSMPSRAAAAAAAAAVSSASAAATHHLPMTSAPPPPTLPHPPPPSHSLLATHMHPPPPAPGHYITEATTGFGILPHYHHHSLEVSKSNQEVVHVSKMLQEAHNSTSSAATSVTSEGEEEEEGEGETKATGRSPLKGPNKWIRRDAEMMTTSSSSAVATAAATSTSKTFENTSTSTSPTNNNKGDGSSGANLAASLSRTLFQERGVGGGLYGNEYFGGVTAGTDGTTNYNSQSSNWTPFESTH</sequence>
<feature type="compositionally biased region" description="Low complexity" evidence="11">
    <location>
        <begin position="279"/>
        <end position="293"/>
    </location>
</feature>
<dbReference type="GO" id="GO:0006355">
    <property type="term" value="P:regulation of DNA-templated transcription"/>
    <property type="evidence" value="ECO:0007669"/>
    <property type="project" value="InterPro"/>
</dbReference>
<feature type="compositionally biased region" description="Polar residues" evidence="11">
    <location>
        <begin position="401"/>
        <end position="421"/>
    </location>
</feature>
<feature type="domain" description="IPT/TIG" evidence="12">
    <location>
        <begin position="51"/>
        <end position="135"/>
    </location>
</feature>
<evidence type="ECO:0000256" key="10">
    <source>
        <dbReference type="RuleBase" id="RU004489"/>
    </source>
</evidence>
<evidence type="ECO:0000256" key="2">
    <source>
        <dbReference type="ARBA" id="ARBA00010340"/>
    </source>
</evidence>
<dbReference type="InterPro" id="IPR038173">
    <property type="entry name" value="COE_DBD_sf"/>
</dbReference>
<organism evidence="13">
    <name type="scientific">Echinococcus granulosus</name>
    <name type="common">Hydatid tapeworm</name>
    <dbReference type="NCBI Taxonomy" id="6210"/>
    <lineage>
        <taxon>Eukaryota</taxon>
        <taxon>Metazoa</taxon>
        <taxon>Spiralia</taxon>
        <taxon>Lophotrochozoa</taxon>
        <taxon>Platyhelminthes</taxon>
        <taxon>Cestoda</taxon>
        <taxon>Eucestoda</taxon>
        <taxon>Cyclophyllidea</taxon>
        <taxon>Taeniidae</taxon>
        <taxon>Echinococcus</taxon>
        <taxon>Echinococcus granulosus group</taxon>
    </lineage>
</organism>
<reference evidence="13 14" key="1">
    <citation type="journal article" date="2013" name="Nature">
        <title>The genomes of four tapeworm species reveal adaptations to parasitism.</title>
        <authorList>
            <person name="Tsai I.J."/>
            <person name="Zarowiecki M."/>
            <person name="Holroyd N."/>
            <person name="Garciarrubio A."/>
            <person name="Sanchez-Flores A."/>
            <person name="Brooks K.L."/>
            <person name="Tracey A."/>
            <person name="Bobes R.J."/>
            <person name="Fragoso G."/>
            <person name="Sciutto E."/>
            <person name="Aslett M."/>
            <person name="Beasley H."/>
            <person name="Bennett H.M."/>
            <person name="Cai J."/>
            <person name="Camicia F."/>
            <person name="Clark R."/>
            <person name="Cucher M."/>
            <person name="De Silva N."/>
            <person name="Day T.A."/>
            <person name="Deplazes P."/>
            <person name="Estrada K."/>
            <person name="Fernandez C."/>
            <person name="Holland P.W."/>
            <person name="Hou J."/>
            <person name="Hu S."/>
            <person name="Huckvale T."/>
            <person name="Hung S.S."/>
            <person name="Kamenetzky L."/>
            <person name="Keane J.A."/>
            <person name="Kiss F."/>
            <person name="Koziol U."/>
            <person name="Lambert O."/>
            <person name="Liu K."/>
            <person name="Luo X."/>
            <person name="Luo Y."/>
            <person name="Macchiaroli N."/>
            <person name="Nichol S."/>
            <person name="Paps J."/>
            <person name="Parkinson J."/>
            <person name="Pouchkina-Stantcheva N."/>
            <person name="Riddiford N."/>
            <person name="Rosenzvit M."/>
            <person name="Salinas G."/>
            <person name="Wasmuth J.D."/>
            <person name="Zamanian M."/>
            <person name="Zheng Y."/>
            <person name="Cai X."/>
            <person name="Soberon X."/>
            <person name="Olson P.D."/>
            <person name="Laclette J.P."/>
            <person name="Brehm K."/>
            <person name="Berriman M."/>
            <person name="Garciarrubio A."/>
            <person name="Bobes R.J."/>
            <person name="Fragoso G."/>
            <person name="Sanchez-Flores A."/>
            <person name="Estrada K."/>
            <person name="Cevallos M.A."/>
            <person name="Morett E."/>
            <person name="Gonzalez V."/>
            <person name="Portillo T."/>
            <person name="Ochoa-Leyva A."/>
            <person name="Jose M.V."/>
            <person name="Sciutto E."/>
            <person name="Landa A."/>
            <person name="Jimenez L."/>
            <person name="Valdes V."/>
            <person name="Carrero J.C."/>
            <person name="Larralde C."/>
            <person name="Morales-Montor J."/>
            <person name="Limon-Lason J."/>
            <person name="Soberon X."/>
            <person name="Laclette J.P."/>
        </authorList>
    </citation>
    <scope>NUCLEOTIDE SEQUENCE [LARGE SCALE GENOMIC DNA]</scope>
</reference>
<evidence type="ECO:0000256" key="1">
    <source>
        <dbReference type="ARBA" id="ARBA00004123"/>
    </source>
</evidence>